<dbReference type="Proteomes" id="UP000005237">
    <property type="component" value="Unassembled WGS sequence"/>
</dbReference>
<dbReference type="EnsemblMetazoa" id="CJA03938.1">
    <property type="protein sequence ID" value="CJA03938.1"/>
    <property type="gene ID" value="WBGene00123142"/>
</dbReference>
<organism evidence="7 8">
    <name type="scientific">Caenorhabditis japonica</name>
    <dbReference type="NCBI Taxonomy" id="281687"/>
    <lineage>
        <taxon>Eukaryota</taxon>
        <taxon>Metazoa</taxon>
        <taxon>Ecdysozoa</taxon>
        <taxon>Nematoda</taxon>
        <taxon>Chromadorea</taxon>
        <taxon>Rhabditida</taxon>
        <taxon>Rhabditina</taxon>
        <taxon>Rhabditomorpha</taxon>
        <taxon>Rhabditoidea</taxon>
        <taxon>Rhabditidae</taxon>
        <taxon>Peloderinae</taxon>
        <taxon>Caenorhabditis</taxon>
    </lineage>
</organism>
<feature type="transmembrane region" description="Helical" evidence="5">
    <location>
        <begin position="138"/>
        <end position="157"/>
    </location>
</feature>
<keyword evidence="3 5" id="KW-1133">Transmembrane helix</keyword>
<accession>A0A8R1HJT6</accession>
<dbReference type="Gene3D" id="1.20.1070.10">
    <property type="entry name" value="Rhodopsin 7-helix transmembrane proteins"/>
    <property type="match status" value="1"/>
</dbReference>
<evidence type="ECO:0000256" key="3">
    <source>
        <dbReference type="ARBA" id="ARBA00022989"/>
    </source>
</evidence>
<name>A0A8R1HJT6_CAEJA</name>
<evidence type="ECO:0000256" key="5">
    <source>
        <dbReference type="SAM" id="Phobius"/>
    </source>
</evidence>
<sequence length="255" mass="29355">MEANVTSNTVLLNYTNSLNLTVAVFLLVIGVFGVICNAVIVYVFYKEKTERNSFNLICVFRSISNIYILLSTFLGLFLPTTVLGFSPYSPAAECWIIHISNTLYLGNEYQIMLVAVNRFTAMFFPFKYQKIFKLGTTLVVLLAIYITRIGVVIFETISQIENKCYTYFSVEFLAWIYNPEPKCMREDNILTFIATTFILSTIVNVSTLSRIIVFYKIYYDNVQRTSFATQKTVFDSVNFKTSHTKNYAYRNVRNA</sequence>
<dbReference type="SUPFAM" id="SSF81321">
    <property type="entry name" value="Family A G protein-coupled receptor-like"/>
    <property type="match status" value="1"/>
</dbReference>
<dbReference type="InterPro" id="IPR017452">
    <property type="entry name" value="GPCR_Rhodpsn_7TM"/>
</dbReference>
<evidence type="ECO:0000256" key="1">
    <source>
        <dbReference type="ARBA" id="ARBA00004370"/>
    </source>
</evidence>
<feature type="transmembrane region" description="Helical" evidence="5">
    <location>
        <begin position="20"/>
        <end position="45"/>
    </location>
</feature>
<proteinExistence type="predicted"/>
<keyword evidence="4 5" id="KW-0472">Membrane</keyword>
<dbReference type="GO" id="GO:0016020">
    <property type="term" value="C:membrane"/>
    <property type="evidence" value="ECO:0007669"/>
    <property type="project" value="UniProtKB-SubCell"/>
</dbReference>
<evidence type="ECO:0000256" key="2">
    <source>
        <dbReference type="ARBA" id="ARBA00022692"/>
    </source>
</evidence>
<evidence type="ECO:0000256" key="4">
    <source>
        <dbReference type="ARBA" id="ARBA00023136"/>
    </source>
</evidence>
<feature type="transmembrane region" description="Helical" evidence="5">
    <location>
        <begin position="189"/>
        <end position="215"/>
    </location>
</feature>
<dbReference type="AlphaFoldDB" id="A0A8R1HJT6"/>
<comment type="subcellular location">
    <subcellularLocation>
        <location evidence="1">Membrane</location>
    </subcellularLocation>
</comment>
<evidence type="ECO:0000313" key="8">
    <source>
        <dbReference type="Proteomes" id="UP000005237"/>
    </source>
</evidence>
<evidence type="ECO:0000259" key="6">
    <source>
        <dbReference type="PROSITE" id="PS50262"/>
    </source>
</evidence>
<dbReference type="PANTHER" id="PTHR23013">
    <property type="entry name" value="SERPENTINE RECEPTOR"/>
    <property type="match status" value="1"/>
</dbReference>
<dbReference type="InterPro" id="IPR019430">
    <property type="entry name" value="7TM_GPCR_serpentine_rcpt_Srx"/>
</dbReference>
<dbReference type="PROSITE" id="PS50262">
    <property type="entry name" value="G_PROTEIN_RECEP_F1_2"/>
    <property type="match status" value="1"/>
</dbReference>
<reference evidence="8" key="1">
    <citation type="submission" date="2010-08" db="EMBL/GenBank/DDBJ databases">
        <authorList>
            <consortium name="Caenorhabditis japonica Sequencing Consortium"/>
            <person name="Wilson R.K."/>
        </authorList>
    </citation>
    <scope>NUCLEOTIDE SEQUENCE [LARGE SCALE GENOMIC DNA]</scope>
    <source>
        <strain evidence="8">DF5081</strain>
    </source>
</reference>
<evidence type="ECO:0000313" key="7">
    <source>
        <dbReference type="EnsemblMetazoa" id="CJA03938.1"/>
    </source>
</evidence>
<protein>
    <submittedName>
        <fullName evidence="7">G_PROTEIN_RECEP_F1_2 domain-containing protein</fullName>
    </submittedName>
</protein>
<keyword evidence="2 5" id="KW-0812">Transmembrane</keyword>
<dbReference type="PANTHER" id="PTHR23013:SF26">
    <property type="entry name" value="G-PROTEIN COUPLED RECEPTORS FAMILY 1 PROFILE DOMAIN-CONTAINING PROTEIN"/>
    <property type="match status" value="1"/>
</dbReference>
<feature type="domain" description="G-protein coupled receptors family 1 profile" evidence="6">
    <location>
        <begin position="36"/>
        <end position="255"/>
    </location>
</feature>
<feature type="transmembrane region" description="Helical" evidence="5">
    <location>
        <begin position="66"/>
        <end position="89"/>
    </location>
</feature>
<keyword evidence="8" id="KW-1185">Reference proteome</keyword>
<reference evidence="7" key="2">
    <citation type="submission" date="2022-06" db="UniProtKB">
        <authorList>
            <consortium name="EnsemblMetazoa"/>
        </authorList>
    </citation>
    <scope>IDENTIFICATION</scope>
    <source>
        <strain evidence="7">DF5081</strain>
    </source>
</reference>
<dbReference type="CDD" id="cd00637">
    <property type="entry name" value="7tm_classA_rhodopsin-like"/>
    <property type="match status" value="1"/>
</dbReference>
<dbReference type="Pfam" id="PF10328">
    <property type="entry name" value="7TM_GPCR_Srx"/>
    <property type="match status" value="1"/>
</dbReference>